<dbReference type="GO" id="GO:0008725">
    <property type="term" value="F:DNA-3-methyladenine glycosylase activity"/>
    <property type="evidence" value="ECO:0007669"/>
    <property type="project" value="TreeGrafter"/>
</dbReference>
<name>A0A517ZKE7_9PLAN</name>
<gene>
    <name evidence="7" type="primary">alkA</name>
    <name evidence="7" type="ORF">Mal52_14440</name>
</gene>
<evidence type="ECO:0000256" key="1">
    <source>
        <dbReference type="ARBA" id="ARBA00000086"/>
    </source>
</evidence>
<dbReference type="RefSeq" id="WP_145374962.1">
    <property type="nucleotide sequence ID" value="NZ_CP036276.1"/>
</dbReference>
<dbReference type="PANTHER" id="PTHR43003">
    <property type="entry name" value="DNA-3-METHYLADENINE GLYCOSYLASE"/>
    <property type="match status" value="1"/>
</dbReference>
<dbReference type="GO" id="GO:0006307">
    <property type="term" value="P:DNA alkylation repair"/>
    <property type="evidence" value="ECO:0007669"/>
    <property type="project" value="TreeGrafter"/>
</dbReference>
<dbReference type="EMBL" id="CP036276">
    <property type="protein sequence ID" value="QDU42974.1"/>
    <property type="molecule type" value="Genomic_DNA"/>
</dbReference>
<dbReference type="GO" id="GO:0032993">
    <property type="term" value="C:protein-DNA complex"/>
    <property type="evidence" value="ECO:0007669"/>
    <property type="project" value="TreeGrafter"/>
</dbReference>
<evidence type="ECO:0000259" key="6">
    <source>
        <dbReference type="SMART" id="SM00478"/>
    </source>
</evidence>
<evidence type="ECO:0000256" key="5">
    <source>
        <dbReference type="ARBA" id="ARBA00023204"/>
    </source>
</evidence>
<dbReference type="GO" id="GO:0043916">
    <property type="term" value="F:DNA-7-methylguanine glycosylase activity"/>
    <property type="evidence" value="ECO:0007669"/>
    <property type="project" value="TreeGrafter"/>
</dbReference>
<keyword evidence="7" id="KW-0326">Glycosidase</keyword>
<organism evidence="7 8">
    <name type="scientific">Symmachiella dynata</name>
    <dbReference type="NCBI Taxonomy" id="2527995"/>
    <lineage>
        <taxon>Bacteria</taxon>
        <taxon>Pseudomonadati</taxon>
        <taxon>Planctomycetota</taxon>
        <taxon>Planctomycetia</taxon>
        <taxon>Planctomycetales</taxon>
        <taxon>Planctomycetaceae</taxon>
        <taxon>Symmachiella</taxon>
    </lineage>
</organism>
<dbReference type="GO" id="GO:0005737">
    <property type="term" value="C:cytoplasm"/>
    <property type="evidence" value="ECO:0007669"/>
    <property type="project" value="TreeGrafter"/>
</dbReference>
<evidence type="ECO:0000256" key="4">
    <source>
        <dbReference type="ARBA" id="ARBA00022763"/>
    </source>
</evidence>
<keyword evidence="7" id="KW-0378">Hydrolase</keyword>
<evidence type="ECO:0000256" key="3">
    <source>
        <dbReference type="ARBA" id="ARBA00012000"/>
    </source>
</evidence>
<comment type="similarity">
    <text evidence="2">Belongs to the alkylbase DNA glycosidase AlkA family.</text>
</comment>
<dbReference type="CDD" id="cd00056">
    <property type="entry name" value="ENDO3c"/>
    <property type="match status" value="1"/>
</dbReference>
<dbReference type="InterPro" id="IPR003265">
    <property type="entry name" value="HhH-GPD_domain"/>
</dbReference>
<dbReference type="FunFam" id="1.10.340.30:FF:000004">
    <property type="entry name" value="DNA-3-methyladenine glycosylase II"/>
    <property type="match status" value="1"/>
</dbReference>
<dbReference type="KEGG" id="sdyn:Mal52_14440"/>
<comment type="catalytic activity">
    <reaction evidence="1">
        <text>Hydrolysis of alkylated DNA, releasing 3-methyladenine, 3-methylguanine, 7-methylguanine and 7-methyladenine.</text>
        <dbReference type="EC" id="3.2.2.21"/>
    </reaction>
</comment>
<dbReference type="GO" id="GO:0032131">
    <property type="term" value="F:alkylated DNA binding"/>
    <property type="evidence" value="ECO:0007669"/>
    <property type="project" value="TreeGrafter"/>
</dbReference>
<dbReference type="Gene3D" id="1.10.1670.40">
    <property type="match status" value="1"/>
</dbReference>
<dbReference type="AlphaFoldDB" id="A0A517ZKE7"/>
<dbReference type="SUPFAM" id="SSF48150">
    <property type="entry name" value="DNA-glycosylase"/>
    <property type="match status" value="1"/>
</dbReference>
<keyword evidence="8" id="KW-1185">Reference proteome</keyword>
<dbReference type="Gene3D" id="1.10.340.30">
    <property type="entry name" value="Hypothetical protein, domain 2"/>
    <property type="match status" value="1"/>
</dbReference>
<dbReference type="InterPro" id="IPR011257">
    <property type="entry name" value="DNA_glycosylase"/>
</dbReference>
<dbReference type="InterPro" id="IPR051912">
    <property type="entry name" value="Alkylbase_DNA_Glycosylase/TA"/>
</dbReference>
<dbReference type="PANTHER" id="PTHR43003:SF5">
    <property type="entry name" value="DNA-3-METHYLADENINE GLYCOSYLASE"/>
    <property type="match status" value="1"/>
</dbReference>
<dbReference type="Pfam" id="PF00730">
    <property type="entry name" value="HhH-GPD"/>
    <property type="match status" value="1"/>
</dbReference>
<keyword evidence="4" id="KW-0227">DNA damage</keyword>
<evidence type="ECO:0000313" key="8">
    <source>
        <dbReference type="Proteomes" id="UP000319383"/>
    </source>
</evidence>
<sequence>MSFPEPQLKQARLHLRRVDPVMRSLIDAVGPPVLKLRPQRFQMLVRSIIAQQISTMAARSIRRRFDQLVGPGTTTAEKVARLSPAEMRTAGISLQKAMYLHDLAAKVLDGTVRLRTVGRMSDDEVIAELVQVKGIGIWTSQMFLMFCLGRPDVFPHGDLGIRNAMKSLYRLEDLPDRTTSEELSAPWRPHATIASWYLWRSHDLKTGAADGPDIFPC</sequence>
<dbReference type="SMART" id="SM00478">
    <property type="entry name" value="ENDO3c"/>
    <property type="match status" value="1"/>
</dbReference>
<protein>
    <recommendedName>
        <fullName evidence="3">DNA-3-methyladenine glycosylase II</fullName>
        <ecNumber evidence="3">3.2.2.21</ecNumber>
    </recommendedName>
</protein>
<reference evidence="7 8" key="1">
    <citation type="submission" date="2019-02" db="EMBL/GenBank/DDBJ databases">
        <title>Deep-cultivation of Planctomycetes and their phenomic and genomic characterization uncovers novel biology.</title>
        <authorList>
            <person name="Wiegand S."/>
            <person name="Jogler M."/>
            <person name="Boedeker C."/>
            <person name="Pinto D."/>
            <person name="Vollmers J."/>
            <person name="Rivas-Marin E."/>
            <person name="Kohn T."/>
            <person name="Peeters S.H."/>
            <person name="Heuer A."/>
            <person name="Rast P."/>
            <person name="Oberbeckmann S."/>
            <person name="Bunk B."/>
            <person name="Jeske O."/>
            <person name="Meyerdierks A."/>
            <person name="Storesund J.E."/>
            <person name="Kallscheuer N."/>
            <person name="Luecker S."/>
            <person name="Lage O.M."/>
            <person name="Pohl T."/>
            <person name="Merkel B.J."/>
            <person name="Hornburger P."/>
            <person name="Mueller R.-W."/>
            <person name="Bruemmer F."/>
            <person name="Labrenz M."/>
            <person name="Spormann A.M."/>
            <person name="Op den Camp H."/>
            <person name="Overmann J."/>
            <person name="Amann R."/>
            <person name="Jetten M.S.M."/>
            <person name="Mascher T."/>
            <person name="Medema M.H."/>
            <person name="Devos D.P."/>
            <person name="Kaster A.-K."/>
            <person name="Ovreas L."/>
            <person name="Rohde M."/>
            <person name="Galperin M.Y."/>
            <person name="Jogler C."/>
        </authorList>
    </citation>
    <scope>NUCLEOTIDE SEQUENCE [LARGE SCALE GENOMIC DNA]</scope>
    <source>
        <strain evidence="7 8">Mal52</strain>
    </source>
</reference>
<feature type="domain" description="HhH-GPD" evidence="6">
    <location>
        <begin position="49"/>
        <end position="209"/>
    </location>
</feature>
<evidence type="ECO:0000313" key="7">
    <source>
        <dbReference type="EMBL" id="QDU42974.1"/>
    </source>
</evidence>
<dbReference type="GO" id="GO:0006285">
    <property type="term" value="P:base-excision repair, AP site formation"/>
    <property type="evidence" value="ECO:0007669"/>
    <property type="project" value="TreeGrafter"/>
</dbReference>
<keyword evidence="5" id="KW-0234">DNA repair</keyword>
<proteinExistence type="inferred from homology"/>
<accession>A0A517ZKE7</accession>
<dbReference type="Proteomes" id="UP000319383">
    <property type="component" value="Chromosome"/>
</dbReference>
<evidence type="ECO:0000256" key="2">
    <source>
        <dbReference type="ARBA" id="ARBA00010817"/>
    </source>
</evidence>
<dbReference type="EC" id="3.2.2.21" evidence="3"/>